<dbReference type="AlphaFoldDB" id="A0A1G8AU39"/>
<reference evidence="3 4" key="1">
    <citation type="submission" date="2016-10" db="EMBL/GenBank/DDBJ databases">
        <authorList>
            <person name="de Groot N.N."/>
        </authorList>
    </citation>
    <scope>NUCLEOTIDE SEQUENCE [LARGE SCALE GENOMIC DNA]</scope>
    <source>
        <strain evidence="3 4">LMG 18387</strain>
    </source>
</reference>
<organism evidence="3 4">
    <name type="scientific">Phytopseudomonas flavescens</name>
    <dbReference type="NCBI Taxonomy" id="29435"/>
    <lineage>
        <taxon>Bacteria</taxon>
        <taxon>Pseudomonadati</taxon>
        <taxon>Pseudomonadota</taxon>
        <taxon>Gammaproteobacteria</taxon>
        <taxon>Pseudomonadales</taxon>
        <taxon>Pseudomonadaceae</taxon>
        <taxon>Phytopseudomonas</taxon>
    </lineage>
</organism>
<dbReference type="Proteomes" id="UP000198606">
    <property type="component" value="Unassembled WGS sequence"/>
</dbReference>
<dbReference type="InterPro" id="IPR028087">
    <property type="entry name" value="Tad_N"/>
</dbReference>
<name>A0A1G8AU39_9GAMM</name>
<keyword evidence="1" id="KW-0472">Membrane</keyword>
<dbReference type="EMBL" id="FNDG01000003">
    <property type="protein sequence ID" value="SDH24286.1"/>
    <property type="molecule type" value="Genomic_DNA"/>
</dbReference>
<evidence type="ECO:0000259" key="2">
    <source>
        <dbReference type="Pfam" id="PF13400"/>
    </source>
</evidence>
<evidence type="ECO:0000256" key="1">
    <source>
        <dbReference type="SAM" id="Phobius"/>
    </source>
</evidence>
<gene>
    <name evidence="3" type="ORF">SAMN05216588_103309</name>
</gene>
<proteinExistence type="predicted"/>
<feature type="domain" description="Putative Flp pilus-assembly TadG-like N-terminal" evidence="2">
    <location>
        <begin position="13"/>
        <end position="55"/>
    </location>
</feature>
<feature type="transmembrane region" description="Helical" evidence="1">
    <location>
        <begin position="12"/>
        <end position="34"/>
    </location>
</feature>
<sequence length="690" mass="71680">MQRPRSASRRQRGAFSMLAAATLVMTILFFALVVDSGRLYLEQRNLQKLADTAALESISRLEGGNCALDTAKAQLYAQDNAASYGFPGSAQQSLSASCASLSIIDGLRVPTIDVSGRAVRVVTSSQVPSSIIVRTGGLFGLPGNATVRLQAVAVAEKDSDPLAVFSVGAQLLDLNASGLLPRLLKAAGVNVNNLTLLDSEGLANAQVTPAGLLQALGVNVGINQLKVLTPQGLASLVDTQIGAVGIQRLIHVSATLVSQDQALATEVSALGDTLANSQLNNATLNLLASDGRPGLLRLVTGSDQALGSALDAKLALGDILATGLMAAVQGRGLLLEQLNLLGLVKIRLGVVEPPSIGIGPVGTTAFNGQTRLYVDIDSAGMPLANSLLTTLATSIKLPIIVDLVSAKGELTEINCSLTKPEATIEVESTIGNICIGTMPGNTLWSTRNSCTESALQDATILKLLNIDLIKGKAAVPLVGTGTNPVRDEVTLAVDESEITTVNQLKIGDSIANLLTQVTRLIRLGTPKGSDGYPGFTSTQAAQVADKYLSTYSSKEAIRAALKADGLTWPRPVALVLDTTMPDEWYSKLPLINCSTNKTRCRDELITSLQTKPQGGALSSVLAGVANALGLGGNSQPLLLTILGPVLDIIKPLLNTVGSEVSKLLSGLGLDVGKSEIKVHSISCGIPYLVH</sequence>
<evidence type="ECO:0000313" key="4">
    <source>
        <dbReference type="Proteomes" id="UP000198606"/>
    </source>
</evidence>
<keyword evidence="1" id="KW-1133">Transmembrane helix</keyword>
<dbReference type="STRING" id="29435.SAMN05216588_103309"/>
<dbReference type="RefSeq" id="WP_084303787.1">
    <property type="nucleotide sequence ID" value="NZ_FNDG01000003.1"/>
</dbReference>
<evidence type="ECO:0000313" key="3">
    <source>
        <dbReference type="EMBL" id="SDH24286.1"/>
    </source>
</evidence>
<protein>
    <submittedName>
        <fullName evidence="3">Uncharacterized membrane protein</fullName>
    </submittedName>
</protein>
<keyword evidence="1" id="KW-0812">Transmembrane</keyword>
<accession>A0A1G8AU39</accession>
<dbReference type="Pfam" id="PF13400">
    <property type="entry name" value="Tad"/>
    <property type="match status" value="1"/>
</dbReference>